<dbReference type="SUPFAM" id="SSF53335">
    <property type="entry name" value="S-adenosyl-L-methionine-dependent methyltransferases"/>
    <property type="match status" value="1"/>
</dbReference>
<comment type="caution">
    <text evidence="1">The sequence shown here is derived from an EMBL/GenBank/DDBJ whole genome shotgun (WGS) entry which is preliminary data.</text>
</comment>
<evidence type="ECO:0008006" key="3">
    <source>
        <dbReference type="Google" id="ProtNLM"/>
    </source>
</evidence>
<dbReference type="Pfam" id="PF13578">
    <property type="entry name" value="Methyltransf_24"/>
    <property type="match status" value="1"/>
</dbReference>
<evidence type="ECO:0000313" key="1">
    <source>
        <dbReference type="EMBL" id="GEO80537.1"/>
    </source>
</evidence>
<evidence type="ECO:0000313" key="2">
    <source>
        <dbReference type="Proteomes" id="UP000321567"/>
    </source>
</evidence>
<dbReference type="EMBL" id="BJZO01000011">
    <property type="protein sequence ID" value="GEO80537.1"/>
    <property type="molecule type" value="Genomic_DNA"/>
</dbReference>
<organism evidence="1 2">
    <name type="scientific">Pararhodospirillum oryzae</name>
    <dbReference type="NCBI Taxonomy" id="478448"/>
    <lineage>
        <taxon>Bacteria</taxon>
        <taxon>Pseudomonadati</taxon>
        <taxon>Pseudomonadota</taxon>
        <taxon>Alphaproteobacteria</taxon>
        <taxon>Rhodospirillales</taxon>
        <taxon>Rhodospirillaceae</taxon>
        <taxon>Pararhodospirillum</taxon>
    </lineage>
</organism>
<name>A0A512H519_9PROT</name>
<dbReference type="InterPro" id="IPR029063">
    <property type="entry name" value="SAM-dependent_MTases_sf"/>
</dbReference>
<gene>
    <name evidence="1" type="ORF">ROR02_06680</name>
</gene>
<reference evidence="1 2" key="1">
    <citation type="submission" date="2019-07" db="EMBL/GenBank/DDBJ databases">
        <title>Whole genome shotgun sequence of Rhodospirillum oryzae NBRC 107573.</title>
        <authorList>
            <person name="Hosoyama A."/>
            <person name="Uohara A."/>
            <person name="Ohji S."/>
            <person name="Ichikawa N."/>
        </authorList>
    </citation>
    <scope>NUCLEOTIDE SEQUENCE [LARGE SCALE GENOMIC DNA]</scope>
    <source>
        <strain evidence="1 2">NBRC 107573</strain>
    </source>
</reference>
<dbReference type="Proteomes" id="UP000321567">
    <property type="component" value="Unassembled WGS sequence"/>
</dbReference>
<proteinExistence type="predicted"/>
<dbReference type="OrthoDB" id="9799672at2"/>
<sequence>MGETITLSIHDIPQPDLVNEILWSQMSQHLRTACMKPVDGQTDFQPLPYTAGQLLGRLGFALGYYDARLTNLFRWAAGSAEGDNFTYALTPRNKRHLAAFVALVTRRPAPEIEGYLDEIENDQALRTHFQTVLKGRQGPMDQGFHPGRRMGWYAVARALKPRVVIETGVHTGHGSITLAAALMRNQAEGFPGRYYGTDIAPAAGILFQGPYAEMGTILYGDSLESLKKLDGPIDLFINDSDHSATYEREEYRVIEPKLSAHAVVLGDNAHVSDSLLEHARETGRTFLFFREDPINHWYPGAGIGAMFPTST</sequence>
<dbReference type="Gene3D" id="3.40.50.150">
    <property type="entry name" value="Vaccinia Virus protein VP39"/>
    <property type="match status" value="1"/>
</dbReference>
<accession>A0A512H519</accession>
<dbReference type="RefSeq" id="WP_147162591.1">
    <property type="nucleotide sequence ID" value="NZ_BJZO01000011.1"/>
</dbReference>
<protein>
    <recommendedName>
        <fullName evidence="3">Methyltransferase</fullName>
    </recommendedName>
</protein>
<keyword evidence="2" id="KW-1185">Reference proteome</keyword>
<dbReference type="AlphaFoldDB" id="A0A512H519"/>